<reference evidence="1" key="2">
    <citation type="submission" date="2022-01" db="EMBL/GenBank/DDBJ databases">
        <authorList>
            <person name="Yamashiro T."/>
            <person name="Shiraishi A."/>
            <person name="Satake H."/>
            <person name="Nakayama K."/>
        </authorList>
    </citation>
    <scope>NUCLEOTIDE SEQUENCE</scope>
</reference>
<dbReference type="Proteomes" id="UP001151760">
    <property type="component" value="Unassembled WGS sequence"/>
</dbReference>
<evidence type="ECO:0000313" key="1">
    <source>
        <dbReference type="EMBL" id="GJT71390.1"/>
    </source>
</evidence>
<comment type="caution">
    <text evidence="1">The sequence shown here is derived from an EMBL/GenBank/DDBJ whole genome shotgun (WGS) entry which is preliminary data.</text>
</comment>
<name>A0ABQ5G6X2_9ASTR</name>
<proteinExistence type="predicted"/>
<accession>A0ABQ5G6X2</accession>
<keyword evidence="2" id="KW-1185">Reference proteome</keyword>
<evidence type="ECO:0008006" key="3">
    <source>
        <dbReference type="Google" id="ProtNLM"/>
    </source>
</evidence>
<dbReference type="EMBL" id="BQNB010018164">
    <property type="protein sequence ID" value="GJT71390.1"/>
    <property type="molecule type" value="Genomic_DNA"/>
</dbReference>
<sequence>MRTASAAAKPCQGDSSELYLITGSIYTDTGEYVVMGTVFEQSRDAIDGRMAHTAGQRNKRALRCVRMWRKGKRSTLHKIVKGKSDSGESTTSSAQYHDLAAKKSTILVKYPQSGNLEVLES</sequence>
<evidence type="ECO:0000313" key="2">
    <source>
        <dbReference type="Proteomes" id="UP001151760"/>
    </source>
</evidence>
<gene>
    <name evidence="1" type="ORF">Tco_1030676</name>
</gene>
<protein>
    <recommendedName>
        <fullName evidence="3">Peptidylprolyl isomerase</fullName>
    </recommendedName>
</protein>
<organism evidence="1 2">
    <name type="scientific">Tanacetum coccineum</name>
    <dbReference type="NCBI Taxonomy" id="301880"/>
    <lineage>
        <taxon>Eukaryota</taxon>
        <taxon>Viridiplantae</taxon>
        <taxon>Streptophyta</taxon>
        <taxon>Embryophyta</taxon>
        <taxon>Tracheophyta</taxon>
        <taxon>Spermatophyta</taxon>
        <taxon>Magnoliopsida</taxon>
        <taxon>eudicotyledons</taxon>
        <taxon>Gunneridae</taxon>
        <taxon>Pentapetalae</taxon>
        <taxon>asterids</taxon>
        <taxon>campanulids</taxon>
        <taxon>Asterales</taxon>
        <taxon>Asteraceae</taxon>
        <taxon>Asteroideae</taxon>
        <taxon>Anthemideae</taxon>
        <taxon>Anthemidinae</taxon>
        <taxon>Tanacetum</taxon>
    </lineage>
</organism>
<reference evidence="1" key="1">
    <citation type="journal article" date="2022" name="Int. J. Mol. Sci.">
        <title>Draft Genome of Tanacetum Coccineum: Genomic Comparison of Closely Related Tanacetum-Family Plants.</title>
        <authorList>
            <person name="Yamashiro T."/>
            <person name="Shiraishi A."/>
            <person name="Nakayama K."/>
            <person name="Satake H."/>
        </authorList>
    </citation>
    <scope>NUCLEOTIDE SEQUENCE</scope>
</reference>